<gene>
    <name evidence="1" type="ORF">Nans01_48780</name>
</gene>
<protein>
    <submittedName>
        <fullName evidence="1">Uncharacterized protein</fullName>
    </submittedName>
</protein>
<dbReference type="Proteomes" id="UP001165092">
    <property type="component" value="Unassembled WGS sequence"/>
</dbReference>
<sequence length="141" mass="15223">MEASVRLTSDGFSAFFGLVKESPNVSGYQVARKSFESDLKELVEILPGLRGIFRRTVEGAAEGGDRELVFRSGESIHLERADGGSVVLSLEAPLLEAIVEELEIVRGRLGDTELRTRTGIEAPVVDSLMAGLRTAIPGHRS</sequence>
<organism evidence="1 2">
    <name type="scientific">Nocardiopsis ansamitocini</name>
    <dbReference type="NCBI Taxonomy" id="1670832"/>
    <lineage>
        <taxon>Bacteria</taxon>
        <taxon>Bacillati</taxon>
        <taxon>Actinomycetota</taxon>
        <taxon>Actinomycetes</taxon>
        <taxon>Streptosporangiales</taxon>
        <taxon>Nocardiopsidaceae</taxon>
        <taxon>Nocardiopsis</taxon>
    </lineage>
</organism>
<evidence type="ECO:0000313" key="1">
    <source>
        <dbReference type="EMBL" id="GLU50527.1"/>
    </source>
</evidence>
<dbReference type="EMBL" id="BSQG01000018">
    <property type="protein sequence ID" value="GLU50527.1"/>
    <property type="molecule type" value="Genomic_DNA"/>
</dbReference>
<accession>A0A9W6PBM0</accession>
<dbReference type="RefSeq" id="WP_285762067.1">
    <property type="nucleotide sequence ID" value="NZ_BSQG01000018.1"/>
</dbReference>
<name>A0A9W6PBM0_9ACTN</name>
<keyword evidence="2" id="KW-1185">Reference proteome</keyword>
<dbReference type="AlphaFoldDB" id="A0A9W6PBM0"/>
<evidence type="ECO:0000313" key="2">
    <source>
        <dbReference type="Proteomes" id="UP001165092"/>
    </source>
</evidence>
<comment type="caution">
    <text evidence="1">The sequence shown here is derived from an EMBL/GenBank/DDBJ whole genome shotgun (WGS) entry which is preliminary data.</text>
</comment>
<proteinExistence type="predicted"/>
<reference evidence="1" key="1">
    <citation type="submission" date="2023-02" db="EMBL/GenBank/DDBJ databases">
        <title>Nocardiopsis ansamitocini NBRC 112285.</title>
        <authorList>
            <person name="Ichikawa N."/>
            <person name="Sato H."/>
            <person name="Tonouchi N."/>
        </authorList>
    </citation>
    <scope>NUCLEOTIDE SEQUENCE</scope>
    <source>
        <strain evidence="1">NBRC 112285</strain>
    </source>
</reference>